<reference evidence="2 3" key="1">
    <citation type="submission" date="2023-06" db="EMBL/GenBank/DDBJ databases">
        <title>Microbacterium sp. nov., isolated from a waste landfill.</title>
        <authorList>
            <person name="Wen W."/>
        </authorList>
    </citation>
    <scope>NUCLEOTIDE SEQUENCE [LARGE SCALE GENOMIC DNA]</scope>
    <source>
        <strain evidence="2 3">ASV49</strain>
    </source>
</reference>
<dbReference type="RefSeq" id="WP_286289030.1">
    <property type="nucleotide sequence ID" value="NZ_JASXSZ010000003.1"/>
</dbReference>
<dbReference type="Proteomes" id="UP001235064">
    <property type="component" value="Unassembled WGS sequence"/>
</dbReference>
<evidence type="ECO:0000256" key="1">
    <source>
        <dbReference type="SAM" id="MobiDB-lite"/>
    </source>
</evidence>
<dbReference type="EMBL" id="JASXSZ010000003">
    <property type="protein sequence ID" value="MDL9980099.1"/>
    <property type="molecule type" value="Genomic_DNA"/>
</dbReference>
<organism evidence="2 3">
    <name type="scientific">Microbacterium candidum</name>
    <dbReference type="NCBI Taxonomy" id="3041922"/>
    <lineage>
        <taxon>Bacteria</taxon>
        <taxon>Bacillati</taxon>
        <taxon>Actinomycetota</taxon>
        <taxon>Actinomycetes</taxon>
        <taxon>Micrococcales</taxon>
        <taxon>Microbacteriaceae</taxon>
        <taxon>Microbacterium</taxon>
    </lineage>
</organism>
<evidence type="ECO:0000313" key="3">
    <source>
        <dbReference type="Proteomes" id="UP001235064"/>
    </source>
</evidence>
<name>A0ABT7N073_9MICO</name>
<protein>
    <submittedName>
        <fullName evidence="2">Uncharacterized protein</fullName>
    </submittedName>
</protein>
<accession>A0ABT7N073</accession>
<comment type="caution">
    <text evidence="2">The sequence shown here is derived from an EMBL/GenBank/DDBJ whole genome shotgun (WGS) entry which is preliminary data.</text>
</comment>
<keyword evidence="3" id="KW-1185">Reference proteome</keyword>
<sequence>MTNRAKRRSHPKRNRRVWVNSELNHDLRPAQIATIITRAGLEQARREALARAEHEARSSREVAAVTTTETDHA</sequence>
<evidence type="ECO:0000313" key="2">
    <source>
        <dbReference type="EMBL" id="MDL9980099.1"/>
    </source>
</evidence>
<proteinExistence type="predicted"/>
<gene>
    <name evidence="2" type="ORF">QSV35_12220</name>
</gene>
<feature type="region of interest" description="Disordered" evidence="1">
    <location>
        <begin position="52"/>
        <end position="73"/>
    </location>
</feature>